<evidence type="ECO:0000259" key="1">
    <source>
        <dbReference type="Pfam" id="PF03872"/>
    </source>
</evidence>
<dbReference type="GO" id="GO:0016989">
    <property type="term" value="F:sigma factor antagonist activity"/>
    <property type="evidence" value="ECO:0007669"/>
    <property type="project" value="InterPro"/>
</dbReference>
<dbReference type="InterPro" id="IPR052383">
    <property type="entry name" value="Anti-sigma-E_RseA-like"/>
</dbReference>
<dbReference type="SUPFAM" id="SSF89069">
    <property type="entry name" value="N-terminal, cytoplasmic domain of anti-sigmaE factor RseA"/>
    <property type="match status" value="1"/>
</dbReference>
<feature type="domain" description="Anti sigma-E protein RseA N-terminal" evidence="1">
    <location>
        <begin position="11"/>
        <end position="92"/>
    </location>
</feature>
<dbReference type="PANTHER" id="PTHR38104">
    <property type="match status" value="1"/>
</dbReference>
<dbReference type="InterPro" id="IPR036147">
    <property type="entry name" value="Anti-sigma_E_RseA_N_sf"/>
</dbReference>
<reference evidence="2 3" key="1">
    <citation type="submission" date="2020-04" db="EMBL/GenBank/DDBJ databases">
        <title>Complete genome of a Psychrophilic, Marine, Gas Vacuolate Bacterium Polaromonas vacuolata KCTC 22033T.</title>
        <authorList>
            <person name="Hwang K."/>
            <person name="Kim K.M."/>
        </authorList>
    </citation>
    <scope>NUCLEOTIDE SEQUENCE [LARGE SCALE GENOMIC DNA]</scope>
    <source>
        <strain evidence="2 3">KCTC 22033</strain>
    </source>
</reference>
<evidence type="ECO:0000313" key="3">
    <source>
        <dbReference type="Proteomes" id="UP000502041"/>
    </source>
</evidence>
<protein>
    <submittedName>
        <fullName evidence="2">Anti-sigma-E factor RseA</fullName>
    </submittedName>
</protein>
<dbReference type="InterPro" id="IPR005572">
    <property type="entry name" value="Anti-sigma_E_RseA_N"/>
</dbReference>
<name>A0A6H2H6M2_9BURK</name>
<dbReference type="KEGG" id="pvac:HC248_00789"/>
<dbReference type="Pfam" id="PF03872">
    <property type="entry name" value="RseA_N"/>
    <property type="match status" value="1"/>
</dbReference>
<evidence type="ECO:0000313" key="2">
    <source>
        <dbReference type="EMBL" id="QJC55509.1"/>
    </source>
</evidence>
<dbReference type="EMBL" id="CP051461">
    <property type="protein sequence ID" value="QJC55509.1"/>
    <property type="molecule type" value="Genomic_DNA"/>
</dbReference>
<accession>A0A6H2H6M2</accession>
<dbReference type="PANTHER" id="PTHR38104:SF1">
    <property type="entry name" value="ANTI-SIGMA-E FACTOR RSEA"/>
    <property type="match status" value="1"/>
</dbReference>
<proteinExistence type="predicted"/>
<organism evidence="2 3">
    <name type="scientific">Polaromonas vacuolata</name>
    <dbReference type="NCBI Taxonomy" id="37448"/>
    <lineage>
        <taxon>Bacteria</taxon>
        <taxon>Pseudomonadati</taxon>
        <taxon>Pseudomonadota</taxon>
        <taxon>Betaproteobacteria</taxon>
        <taxon>Burkholderiales</taxon>
        <taxon>Comamonadaceae</taxon>
        <taxon>Polaromonas</taxon>
    </lineage>
</organism>
<keyword evidence="3" id="KW-1185">Reference proteome</keyword>
<sequence>MNTKPTSIASRELLSALADGELMQDELTLALASCSQDSNALESWNSYQIIGNVLRNPAGAFDQVSQGASPIFLDKLKLRLAQEPALQVQPLALFSALQIPTSPTLVPTPAANDSLFRWKMVAGFASLAAVSVIALNSFSTLSTAPETQLAQSTQVPSEQVLIASPQGNIVRDARFQELLAAHRQMGGTSALQVPSGFLRNATFEAQQNGSR</sequence>
<gene>
    <name evidence="2" type="primary">rseA</name>
    <name evidence="2" type="ORF">HC248_00789</name>
</gene>
<dbReference type="Proteomes" id="UP000502041">
    <property type="component" value="Chromosome"/>
</dbReference>
<dbReference type="CDD" id="cd16328">
    <property type="entry name" value="RseA_N"/>
    <property type="match status" value="1"/>
</dbReference>
<dbReference type="Gene3D" id="1.10.10.880">
    <property type="entry name" value="Anti sigma-E protein RseA, N-terminal domain"/>
    <property type="match status" value="1"/>
</dbReference>
<dbReference type="AlphaFoldDB" id="A0A6H2H6M2"/>
<dbReference type="RefSeq" id="WP_168921366.1">
    <property type="nucleotide sequence ID" value="NZ_CP051461.1"/>
</dbReference>